<proteinExistence type="predicted"/>
<feature type="transmembrane region" description="Helical" evidence="1">
    <location>
        <begin position="120"/>
        <end position="147"/>
    </location>
</feature>
<feature type="transmembrane region" description="Helical" evidence="1">
    <location>
        <begin position="205"/>
        <end position="226"/>
    </location>
</feature>
<protein>
    <submittedName>
        <fullName evidence="2">Uncharacterized protein</fullName>
    </submittedName>
</protein>
<keyword evidence="1" id="KW-1133">Transmembrane helix</keyword>
<dbReference type="Proteomes" id="UP000652761">
    <property type="component" value="Unassembled WGS sequence"/>
</dbReference>
<gene>
    <name evidence="2" type="ORF">Taro_050432</name>
</gene>
<accession>A0A843XDY7</accession>
<feature type="transmembrane region" description="Helical" evidence="1">
    <location>
        <begin position="86"/>
        <end position="108"/>
    </location>
</feature>
<keyword evidence="1" id="KW-0472">Membrane</keyword>
<dbReference type="EMBL" id="NMUH01007556">
    <property type="protein sequence ID" value="MQM17460.1"/>
    <property type="molecule type" value="Genomic_DNA"/>
</dbReference>
<evidence type="ECO:0000256" key="1">
    <source>
        <dbReference type="SAM" id="Phobius"/>
    </source>
</evidence>
<feature type="transmembrane region" description="Helical" evidence="1">
    <location>
        <begin position="281"/>
        <end position="301"/>
    </location>
</feature>
<dbReference type="AlphaFoldDB" id="A0A843XDY7"/>
<organism evidence="2 3">
    <name type="scientific">Colocasia esculenta</name>
    <name type="common">Wild taro</name>
    <name type="synonym">Arum esculentum</name>
    <dbReference type="NCBI Taxonomy" id="4460"/>
    <lineage>
        <taxon>Eukaryota</taxon>
        <taxon>Viridiplantae</taxon>
        <taxon>Streptophyta</taxon>
        <taxon>Embryophyta</taxon>
        <taxon>Tracheophyta</taxon>
        <taxon>Spermatophyta</taxon>
        <taxon>Magnoliopsida</taxon>
        <taxon>Liliopsida</taxon>
        <taxon>Araceae</taxon>
        <taxon>Aroideae</taxon>
        <taxon>Colocasieae</taxon>
        <taxon>Colocasia</taxon>
    </lineage>
</organism>
<feature type="transmembrane region" description="Helical" evidence="1">
    <location>
        <begin position="247"/>
        <end position="275"/>
    </location>
</feature>
<sequence>MEVRNVGACVVRLWSHVVAPMFRKLPCLGRVVLLPLVGVPAALDARPSGSLAGVREVESLQWWLAFQQGPGVSRKRVLLLLLGARAASMVAVFAHAAVGFVLGLRVRLVEVGVFARAKQMLVCCVALLVEHCYTYLWLLSALCWIVVNSGEFLPEFFSVGSGGRLFRACFCQLVCYLKVEVCCCCVGRCVLVGFPERCLGGSGGGLAFVVSVVLLAGEWFVFVLGYRCVAPVVVDLDPVCGPVFGQFAVLLASKFLGCAGRTTCGSLCLALLFPLLPVDCLGWWCIHMAFGVVLCTVATFVAKVALSVVRQALVMACVWVSPLALGSECVQLGLSGCRGIQEGCVLVVVWAAVALRFVSPPLFFGGWSSVAVPAARGGALRSEEEAAEVSVWATPGCSIPVVGLPSNVTTAVRIATSKEASPRSGATL</sequence>
<keyword evidence="3" id="KW-1185">Reference proteome</keyword>
<reference evidence="2" key="1">
    <citation type="submission" date="2017-07" db="EMBL/GenBank/DDBJ databases">
        <title>Taro Niue Genome Assembly and Annotation.</title>
        <authorList>
            <person name="Atibalentja N."/>
            <person name="Keating K."/>
            <person name="Fields C.J."/>
        </authorList>
    </citation>
    <scope>NUCLEOTIDE SEQUENCE</scope>
    <source>
        <strain evidence="2">Niue_2</strain>
        <tissue evidence="2">Leaf</tissue>
    </source>
</reference>
<evidence type="ECO:0000313" key="3">
    <source>
        <dbReference type="Proteomes" id="UP000652761"/>
    </source>
</evidence>
<name>A0A843XDY7_COLES</name>
<comment type="caution">
    <text evidence="2">The sequence shown here is derived from an EMBL/GenBank/DDBJ whole genome shotgun (WGS) entry which is preliminary data.</text>
</comment>
<keyword evidence="1" id="KW-0812">Transmembrane</keyword>
<evidence type="ECO:0000313" key="2">
    <source>
        <dbReference type="EMBL" id="MQM17460.1"/>
    </source>
</evidence>